<gene>
    <name evidence="1" type="ORF">CDAR_445991</name>
</gene>
<dbReference type="Proteomes" id="UP001054837">
    <property type="component" value="Unassembled WGS sequence"/>
</dbReference>
<organism evidence="1 2">
    <name type="scientific">Caerostris darwini</name>
    <dbReference type="NCBI Taxonomy" id="1538125"/>
    <lineage>
        <taxon>Eukaryota</taxon>
        <taxon>Metazoa</taxon>
        <taxon>Ecdysozoa</taxon>
        <taxon>Arthropoda</taxon>
        <taxon>Chelicerata</taxon>
        <taxon>Arachnida</taxon>
        <taxon>Araneae</taxon>
        <taxon>Araneomorphae</taxon>
        <taxon>Entelegynae</taxon>
        <taxon>Araneoidea</taxon>
        <taxon>Araneidae</taxon>
        <taxon>Caerostris</taxon>
    </lineage>
</organism>
<comment type="caution">
    <text evidence="1">The sequence shown here is derived from an EMBL/GenBank/DDBJ whole genome shotgun (WGS) entry which is preliminary data.</text>
</comment>
<protein>
    <submittedName>
        <fullName evidence="1">Uncharacterized protein</fullName>
    </submittedName>
</protein>
<evidence type="ECO:0000313" key="2">
    <source>
        <dbReference type="Proteomes" id="UP001054837"/>
    </source>
</evidence>
<accession>A0AAV4U0K2</accession>
<name>A0AAV4U0K2_9ARAC</name>
<reference evidence="1 2" key="1">
    <citation type="submission" date="2021-06" db="EMBL/GenBank/DDBJ databases">
        <title>Caerostris darwini draft genome.</title>
        <authorList>
            <person name="Kono N."/>
            <person name="Arakawa K."/>
        </authorList>
    </citation>
    <scope>NUCLEOTIDE SEQUENCE [LARGE SCALE GENOMIC DNA]</scope>
</reference>
<dbReference type="AlphaFoldDB" id="A0AAV4U0K2"/>
<evidence type="ECO:0000313" key="1">
    <source>
        <dbReference type="EMBL" id="GIY51270.1"/>
    </source>
</evidence>
<dbReference type="EMBL" id="BPLQ01010512">
    <property type="protein sequence ID" value="GIY51270.1"/>
    <property type="molecule type" value="Genomic_DNA"/>
</dbReference>
<keyword evidence="2" id="KW-1185">Reference proteome</keyword>
<sequence>MSPLRGAVIYDCTGNDAKRKIQPPFEFVGFLGLSSGEGWFEILMRQGCSILTVTARNVHPPPHQRCKRHFPEKDLVSPDDFV</sequence>
<proteinExistence type="predicted"/>